<organism evidence="1 2">
    <name type="scientific">Dallia pectoralis</name>
    <name type="common">Alaska blackfish</name>
    <dbReference type="NCBI Taxonomy" id="75939"/>
    <lineage>
        <taxon>Eukaryota</taxon>
        <taxon>Metazoa</taxon>
        <taxon>Chordata</taxon>
        <taxon>Craniata</taxon>
        <taxon>Vertebrata</taxon>
        <taxon>Euteleostomi</taxon>
        <taxon>Actinopterygii</taxon>
        <taxon>Neopterygii</taxon>
        <taxon>Teleostei</taxon>
        <taxon>Protacanthopterygii</taxon>
        <taxon>Esociformes</taxon>
        <taxon>Umbridae</taxon>
        <taxon>Dallia</taxon>
    </lineage>
</organism>
<comment type="caution">
    <text evidence="1">The sequence shown here is derived from an EMBL/GenBank/DDBJ whole genome shotgun (WGS) entry which is preliminary data.</text>
</comment>
<protein>
    <submittedName>
        <fullName evidence="1">Uncharacterized protein</fullName>
    </submittedName>
</protein>
<sequence length="253" mass="28420">MELCTRGALMLLTTAAAFLAFSLMTIAVGTDYWLYSPGVCRSKTWIHDNETVHKNEEVMTHSGLWRTCCLEGVFRGVCKHIDHFLEDADYEQDAAEYLLMQGYCLCPQVGWSFYFGALSFVLAEMVGVLTVHTFIERHRRLRTCGRPSLTKPPLVHSASYYNRYNRYRRRSSYRGNMDSQYSISSAGQLQPRAGPAGSEFTLYTLAPPTNKTADKEGRDGVDVGSGNFLSPLMVTPNNKESSPSNTNRRTTPV</sequence>
<reference evidence="1" key="1">
    <citation type="submission" date="2021-05" db="EMBL/GenBank/DDBJ databases">
        <authorList>
            <person name="Pan Q."/>
            <person name="Jouanno E."/>
            <person name="Zahm M."/>
            <person name="Klopp C."/>
            <person name="Cabau C."/>
            <person name="Louis A."/>
            <person name="Berthelot C."/>
            <person name="Parey E."/>
            <person name="Roest Crollius H."/>
            <person name="Montfort J."/>
            <person name="Robinson-Rechavi M."/>
            <person name="Bouchez O."/>
            <person name="Lampietro C."/>
            <person name="Lopez Roques C."/>
            <person name="Donnadieu C."/>
            <person name="Postlethwait J."/>
            <person name="Bobe J."/>
            <person name="Dillon D."/>
            <person name="Chandos A."/>
            <person name="von Hippel F."/>
            <person name="Guiguen Y."/>
        </authorList>
    </citation>
    <scope>NUCLEOTIDE SEQUENCE</scope>
    <source>
        <strain evidence="1">YG-Jan2019</strain>
    </source>
</reference>
<proteinExistence type="predicted"/>
<dbReference type="Proteomes" id="UP001157502">
    <property type="component" value="Chromosome 14"/>
</dbReference>
<accession>A0ACC2GCW1</accession>
<evidence type="ECO:0000313" key="1">
    <source>
        <dbReference type="EMBL" id="KAJ8001343.1"/>
    </source>
</evidence>
<dbReference type="EMBL" id="CM055741">
    <property type="protein sequence ID" value="KAJ8001343.1"/>
    <property type="molecule type" value="Genomic_DNA"/>
</dbReference>
<keyword evidence="2" id="KW-1185">Reference proteome</keyword>
<name>A0ACC2GCW1_DALPE</name>
<gene>
    <name evidence="1" type="ORF">DPEC_G00168550</name>
</gene>
<evidence type="ECO:0000313" key="2">
    <source>
        <dbReference type="Proteomes" id="UP001157502"/>
    </source>
</evidence>